<feature type="non-terminal residue" evidence="2">
    <location>
        <position position="1"/>
    </location>
</feature>
<protein>
    <submittedName>
        <fullName evidence="2">Uncharacterized protein</fullName>
    </submittedName>
</protein>
<sequence length="121" mass="12413">MLLPRDLKVHREDEALQGFAFGLGLPKGLTHAVVGPGQDVVQFRRGLQPVHARRRQEVVAGGGLLAFGEVILRAEKEEIAGRGGPAIGAGVEVDTAERSAVDGVGGPVRGGGGGGHGQSYS</sequence>
<gene>
    <name evidence="2" type="ORF">CR513_38029</name>
</gene>
<dbReference type="Proteomes" id="UP000257109">
    <property type="component" value="Unassembled WGS sequence"/>
</dbReference>
<feature type="region of interest" description="Disordered" evidence="1">
    <location>
        <begin position="99"/>
        <end position="121"/>
    </location>
</feature>
<dbReference type="EMBL" id="QJKJ01007962">
    <property type="protein sequence ID" value="RDX81310.1"/>
    <property type="molecule type" value="Genomic_DNA"/>
</dbReference>
<dbReference type="AlphaFoldDB" id="A0A371FT24"/>
<reference evidence="2" key="1">
    <citation type="submission" date="2018-05" db="EMBL/GenBank/DDBJ databases">
        <title>Draft genome of Mucuna pruriens seed.</title>
        <authorList>
            <person name="Nnadi N.E."/>
            <person name="Vos R."/>
            <person name="Hasami M.H."/>
            <person name="Devisetty U.K."/>
            <person name="Aguiy J.C."/>
        </authorList>
    </citation>
    <scope>NUCLEOTIDE SEQUENCE [LARGE SCALE GENOMIC DNA]</scope>
    <source>
        <strain evidence="2">JCA_2017</strain>
    </source>
</reference>
<accession>A0A371FT24</accession>
<evidence type="ECO:0000313" key="2">
    <source>
        <dbReference type="EMBL" id="RDX81310.1"/>
    </source>
</evidence>
<comment type="caution">
    <text evidence="2">The sequence shown here is derived from an EMBL/GenBank/DDBJ whole genome shotgun (WGS) entry which is preliminary data.</text>
</comment>
<name>A0A371FT24_MUCPR</name>
<feature type="compositionally biased region" description="Gly residues" evidence="1">
    <location>
        <begin position="103"/>
        <end position="121"/>
    </location>
</feature>
<evidence type="ECO:0000256" key="1">
    <source>
        <dbReference type="SAM" id="MobiDB-lite"/>
    </source>
</evidence>
<organism evidence="2 3">
    <name type="scientific">Mucuna pruriens</name>
    <name type="common">Velvet bean</name>
    <name type="synonym">Dolichos pruriens</name>
    <dbReference type="NCBI Taxonomy" id="157652"/>
    <lineage>
        <taxon>Eukaryota</taxon>
        <taxon>Viridiplantae</taxon>
        <taxon>Streptophyta</taxon>
        <taxon>Embryophyta</taxon>
        <taxon>Tracheophyta</taxon>
        <taxon>Spermatophyta</taxon>
        <taxon>Magnoliopsida</taxon>
        <taxon>eudicotyledons</taxon>
        <taxon>Gunneridae</taxon>
        <taxon>Pentapetalae</taxon>
        <taxon>rosids</taxon>
        <taxon>fabids</taxon>
        <taxon>Fabales</taxon>
        <taxon>Fabaceae</taxon>
        <taxon>Papilionoideae</taxon>
        <taxon>50 kb inversion clade</taxon>
        <taxon>NPAAA clade</taxon>
        <taxon>indigoferoid/millettioid clade</taxon>
        <taxon>Phaseoleae</taxon>
        <taxon>Mucuna</taxon>
    </lineage>
</organism>
<keyword evidence="3" id="KW-1185">Reference proteome</keyword>
<proteinExistence type="predicted"/>
<evidence type="ECO:0000313" key="3">
    <source>
        <dbReference type="Proteomes" id="UP000257109"/>
    </source>
</evidence>